<dbReference type="Proteomes" id="UP000182725">
    <property type="component" value="Unassembled WGS sequence"/>
</dbReference>
<feature type="transmembrane region" description="Helical" evidence="7">
    <location>
        <begin position="164"/>
        <end position="182"/>
    </location>
</feature>
<dbReference type="PANTHER" id="PTHR40074">
    <property type="entry name" value="O-ACETYLTRANSFERASE WECH"/>
    <property type="match status" value="1"/>
</dbReference>
<dbReference type="RefSeq" id="WP_074710706.1">
    <property type="nucleotide sequence ID" value="NZ_FNTV01000001.1"/>
</dbReference>
<evidence type="ECO:0000256" key="7">
    <source>
        <dbReference type="SAM" id="Phobius"/>
    </source>
</evidence>
<feature type="transmembrane region" description="Helical" evidence="7">
    <location>
        <begin position="189"/>
        <end position="208"/>
    </location>
</feature>
<dbReference type="InterPro" id="IPR002656">
    <property type="entry name" value="Acyl_transf_3_dom"/>
</dbReference>
<evidence type="ECO:0000259" key="8">
    <source>
        <dbReference type="Pfam" id="PF01757"/>
    </source>
</evidence>
<comment type="similarity">
    <text evidence="2">Belongs to the acyltransferase 3 family.</text>
</comment>
<dbReference type="EMBL" id="FNTV01000001">
    <property type="protein sequence ID" value="SEE19286.1"/>
    <property type="molecule type" value="Genomic_DNA"/>
</dbReference>
<feature type="transmembrane region" description="Helical" evidence="7">
    <location>
        <begin position="54"/>
        <end position="75"/>
    </location>
</feature>
<feature type="transmembrane region" description="Helical" evidence="7">
    <location>
        <begin position="284"/>
        <end position="303"/>
    </location>
</feature>
<proteinExistence type="inferred from homology"/>
<evidence type="ECO:0000313" key="10">
    <source>
        <dbReference type="Proteomes" id="UP000182725"/>
    </source>
</evidence>
<organism evidence="9 10">
    <name type="scientific">Arthrobacter alpinus</name>
    <dbReference type="NCBI Taxonomy" id="656366"/>
    <lineage>
        <taxon>Bacteria</taxon>
        <taxon>Bacillati</taxon>
        <taxon>Actinomycetota</taxon>
        <taxon>Actinomycetes</taxon>
        <taxon>Micrococcales</taxon>
        <taxon>Micrococcaceae</taxon>
        <taxon>Arthrobacter</taxon>
    </lineage>
</organism>
<accession>A0A1H5GUB6</accession>
<comment type="subcellular location">
    <subcellularLocation>
        <location evidence="1">Cell membrane</location>
        <topology evidence="1">Multi-pass membrane protein</topology>
    </subcellularLocation>
</comment>
<feature type="transmembrane region" description="Helical" evidence="7">
    <location>
        <begin position="214"/>
        <end position="232"/>
    </location>
</feature>
<evidence type="ECO:0000256" key="6">
    <source>
        <dbReference type="ARBA" id="ARBA00023136"/>
    </source>
</evidence>
<reference evidence="9 10" key="1">
    <citation type="submission" date="2016-10" db="EMBL/GenBank/DDBJ databases">
        <authorList>
            <person name="de Groot N.N."/>
        </authorList>
    </citation>
    <scope>NUCLEOTIDE SEQUENCE [LARGE SCALE GENOMIC DNA]</scope>
    <source>
        <strain evidence="9 10">DSM 22274</strain>
    </source>
</reference>
<feature type="transmembrane region" description="Helical" evidence="7">
    <location>
        <begin position="346"/>
        <end position="364"/>
    </location>
</feature>
<dbReference type="Pfam" id="PF01757">
    <property type="entry name" value="Acyl_transf_3"/>
    <property type="match status" value="1"/>
</dbReference>
<feature type="transmembrane region" description="Helical" evidence="7">
    <location>
        <begin position="126"/>
        <end position="144"/>
    </location>
</feature>
<protein>
    <submittedName>
        <fullName evidence="9">Fucose 4-O-acetylase</fullName>
    </submittedName>
</protein>
<feature type="transmembrane region" description="Helical" evidence="7">
    <location>
        <begin position="244"/>
        <end position="264"/>
    </location>
</feature>
<dbReference type="GO" id="GO:0016413">
    <property type="term" value="F:O-acetyltransferase activity"/>
    <property type="evidence" value="ECO:0007669"/>
    <property type="project" value="TreeGrafter"/>
</dbReference>
<keyword evidence="4 7" id="KW-0812">Transmembrane</keyword>
<evidence type="ECO:0000256" key="2">
    <source>
        <dbReference type="ARBA" id="ARBA00007400"/>
    </source>
</evidence>
<feature type="domain" description="Acyltransferase 3" evidence="8">
    <location>
        <begin position="49"/>
        <end position="365"/>
    </location>
</feature>
<dbReference type="AlphaFoldDB" id="A0A1H5GUB6"/>
<evidence type="ECO:0000256" key="5">
    <source>
        <dbReference type="ARBA" id="ARBA00022989"/>
    </source>
</evidence>
<dbReference type="GO" id="GO:0009246">
    <property type="term" value="P:enterobacterial common antigen biosynthetic process"/>
    <property type="evidence" value="ECO:0007669"/>
    <property type="project" value="TreeGrafter"/>
</dbReference>
<gene>
    <name evidence="9" type="ORF">SAMN04489740_0852</name>
</gene>
<keyword evidence="3" id="KW-1003">Cell membrane</keyword>
<keyword evidence="5 7" id="KW-1133">Transmembrane helix</keyword>
<dbReference type="GO" id="GO:0005886">
    <property type="term" value="C:plasma membrane"/>
    <property type="evidence" value="ECO:0007669"/>
    <property type="project" value="UniProtKB-SubCell"/>
</dbReference>
<evidence type="ECO:0000256" key="3">
    <source>
        <dbReference type="ARBA" id="ARBA00022475"/>
    </source>
</evidence>
<name>A0A1H5GUB6_9MICC</name>
<dbReference type="PANTHER" id="PTHR40074:SF2">
    <property type="entry name" value="O-ACETYLTRANSFERASE WECH"/>
    <property type="match status" value="1"/>
</dbReference>
<sequence length="399" mass="43230">MATPVTRLLSYVDQIVTRWGRIERRLALSFEQLLGEFLTSIPTRRDTTIDIAKGLAIVAIVLGHVLRGLASSHIIDGDASAFTAVDRALYMVHLSIFTFLSGVFVRQGIEKRGTAGYLAPRVSQFLYIYLVWQMLQGIVKMFTSRLVNSPTTLDDLLSIWRPEGQLWFLPFLILVTIVAALLKPWERPARATLSLSTVGILSLCAWGYDGGVVATQGIALSIFFIAGAWIGSKPLLTAINSASMGLVAVALAIGGAAYALILIFTNAIPPTIDDSSRSLPDVVFGFICASLGVIAVIAASKLISRTPLAGLIAFLGTRSMEIFLAHIIAASGTRIVLDMAGVENPAVHIVVGTVSGIILPLLLWRLTIQWHFPWLFNAPASLTNRLGRRDESLQNTPLK</sequence>
<evidence type="ECO:0000313" key="9">
    <source>
        <dbReference type="EMBL" id="SEE19286.1"/>
    </source>
</evidence>
<keyword evidence="6 7" id="KW-0472">Membrane</keyword>
<feature type="transmembrane region" description="Helical" evidence="7">
    <location>
        <begin position="87"/>
        <end position="105"/>
    </location>
</feature>
<evidence type="ECO:0000256" key="1">
    <source>
        <dbReference type="ARBA" id="ARBA00004651"/>
    </source>
</evidence>
<evidence type="ECO:0000256" key="4">
    <source>
        <dbReference type="ARBA" id="ARBA00022692"/>
    </source>
</evidence>